<sequence length="417" mass="45018">MSAPADLVLTANGPGEISGWLFPVLGALREQLGGDSGGRRDVRVVVWTPPCNFASGREREALERMGGWDLLLGPREMWQFVLRGRLPDRYRPARRGMVVFLGGDLFYAAVVARRLGYAAVAYTEGRARWFWAYERFFVPDESARRRAVGMGASPRRVEVAGDLVVDAIEQRRRSLPEAETGAAARLERPLTVGLFAGSRDFEVRWVLPLLLRAAGMVRERLAGRELRVVAVRSPYASGRAVEEALADAGPQAAARVEWVTDEDWTGMRRTQAMLECDVAITVPGTVTAELGVLGVPTVTILPLQRPDLIPLEGVPGLVGSLPLVGRGIKAAIVRRGARRVGPLSVPSRRAGRVLSPQLVGTVTPENVAAEVAALLQDAPRRRRLGEELRRAMGPPGAAVRMAAYVLGRLGAGAGVGP</sequence>
<dbReference type="EMBL" id="CP141615">
    <property type="protein sequence ID" value="WRP16899.1"/>
    <property type="molecule type" value="Genomic_DNA"/>
</dbReference>
<reference evidence="1 2" key="1">
    <citation type="journal article" date="2024" name="Front. Microbiol.">
        <title>Novel thermophilic genera Geochorda gen. nov. and Carboxydochorda gen. nov. from the deep terrestrial subsurface reveal the ecophysiological diversity in the class Limnochordia.</title>
        <authorList>
            <person name="Karnachuk O.V."/>
            <person name="Lukina A.P."/>
            <person name="Avakyan M.R."/>
            <person name="Kadnikov V.V."/>
            <person name="Begmatov S."/>
            <person name="Beletsky A.V."/>
            <person name="Vlasova K.G."/>
            <person name="Novikov A.A."/>
            <person name="Shcherbakova V.A."/>
            <person name="Mardanov A.V."/>
            <person name="Ravin N.V."/>
        </authorList>
    </citation>
    <scope>NUCLEOTIDE SEQUENCE [LARGE SCALE GENOMIC DNA]</scope>
    <source>
        <strain evidence="1 2">L945</strain>
    </source>
</reference>
<keyword evidence="2" id="KW-1185">Reference proteome</keyword>
<dbReference type="InterPro" id="IPR003835">
    <property type="entry name" value="Glyco_trans_19"/>
</dbReference>
<name>A0ABZ1BVU1_9FIRM</name>
<dbReference type="Proteomes" id="UP001332192">
    <property type="component" value="Chromosome"/>
</dbReference>
<dbReference type="PANTHER" id="PTHR30372:SF6">
    <property type="entry name" value="LIPID-A-DISACCHARIDE SYNTHASE"/>
    <property type="match status" value="1"/>
</dbReference>
<dbReference type="PANTHER" id="PTHR30372">
    <property type="entry name" value="LIPID-A-DISACCHARIDE SYNTHASE"/>
    <property type="match status" value="1"/>
</dbReference>
<gene>
    <name evidence="1" type="ORF">U7230_12520</name>
</gene>
<dbReference type="SUPFAM" id="SSF53756">
    <property type="entry name" value="UDP-Glycosyltransferase/glycogen phosphorylase"/>
    <property type="match status" value="1"/>
</dbReference>
<protein>
    <recommendedName>
        <fullName evidence="3">Lipid-A-disaccharide synthase</fullName>
    </recommendedName>
</protein>
<accession>A0ABZ1BVU1</accession>
<evidence type="ECO:0008006" key="3">
    <source>
        <dbReference type="Google" id="ProtNLM"/>
    </source>
</evidence>
<proteinExistence type="predicted"/>
<dbReference type="Pfam" id="PF02684">
    <property type="entry name" value="LpxB"/>
    <property type="match status" value="1"/>
</dbReference>
<dbReference type="RefSeq" id="WP_324716171.1">
    <property type="nucleotide sequence ID" value="NZ_CP141615.1"/>
</dbReference>
<evidence type="ECO:0000313" key="1">
    <source>
        <dbReference type="EMBL" id="WRP16899.1"/>
    </source>
</evidence>
<organism evidence="1 2">
    <name type="scientific">Carboxydichorda subterranea</name>
    <dbReference type="NCBI Taxonomy" id="3109565"/>
    <lineage>
        <taxon>Bacteria</taxon>
        <taxon>Bacillati</taxon>
        <taxon>Bacillota</taxon>
        <taxon>Limnochordia</taxon>
        <taxon>Limnochordales</taxon>
        <taxon>Geochordaceae</taxon>
        <taxon>Carboxydichorda</taxon>
    </lineage>
</organism>
<evidence type="ECO:0000313" key="2">
    <source>
        <dbReference type="Proteomes" id="UP001332192"/>
    </source>
</evidence>